<dbReference type="SUPFAM" id="SSF48726">
    <property type="entry name" value="Immunoglobulin"/>
    <property type="match status" value="3"/>
</dbReference>
<dbReference type="Pfam" id="PF13927">
    <property type="entry name" value="Ig_3"/>
    <property type="match status" value="1"/>
</dbReference>
<dbReference type="InterPro" id="IPR036179">
    <property type="entry name" value="Ig-like_dom_sf"/>
</dbReference>
<dbReference type="InterPro" id="IPR003598">
    <property type="entry name" value="Ig_sub2"/>
</dbReference>
<dbReference type="Pfam" id="PF07679">
    <property type="entry name" value="I-set"/>
    <property type="match status" value="1"/>
</dbReference>
<feature type="domain" description="Ig-like" evidence="6">
    <location>
        <begin position="30"/>
        <end position="109"/>
    </location>
</feature>
<dbReference type="SMART" id="SM00409">
    <property type="entry name" value="IG"/>
    <property type="match status" value="3"/>
</dbReference>
<gene>
    <name evidence="8" type="ORF">g.10769</name>
</gene>
<dbReference type="PANTHER" id="PTHR45080:SF4">
    <property type="entry name" value="GH03113P"/>
    <property type="match status" value="1"/>
</dbReference>
<protein>
    <recommendedName>
        <fullName evidence="9">Ig-like domain-containing protein</fullName>
    </recommendedName>
</protein>
<feature type="coiled-coil region" evidence="4">
    <location>
        <begin position="417"/>
        <end position="444"/>
    </location>
</feature>
<keyword evidence="5" id="KW-0732">Signal</keyword>
<proteinExistence type="predicted"/>
<dbReference type="SUPFAM" id="SSF49265">
    <property type="entry name" value="Fibronectin type III"/>
    <property type="match status" value="1"/>
</dbReference>
<dbReference type="PROSITE" id="PS50835">
    <property type="entry name" value="IG_LIKE"/>
    <property type="match status" value="3"/>
</dbReference>
<dbReference type="GO" id="GO:0005886">
    <property type="term" value="C:plasma membrane"/>
    <property type="evidence" value="ECO:0007669"/>
    <property type="project" value="TreeGrafter"/>
</dbReference>
<keyword evidence="4" id="KW-0175">Coiled coil</keyword>
<evidence type="ECO:0000259" key="7">
    <source>
        <dbReference type="PROSITE" id="PS50853"/>
    </source>
</evidence>
<feature type="signal peptide" evidence="5">
    <location>
        <begin position="1"/>
        <end position="24"/>
    </location>
</feature>
<dbReference type="GO" id="GO:0050808">
    <property type="term" value="P:synapse organization"/>
    <property type="evidence" value="ECO:0007669"/>
    <property type="project" value="TreeGrafter"/>
</dbReference>
<dbReference type="AlphaFoldDB" id="A0A1B6K7D4"/>
<name>A0A1B6K7D4_9HEMI</name>
<dbReference type="InterPro" id="IPR050958">
    <property type="entry name" value="Cell_Adh-Cytoskel_Orgn"/>
</dbReference>
<dbReference type="PANTHER" id="PTHR45080">
    <property type="entry name" value="CONTACTIN 5"/>
    <property type="match status" value="1"/>
</dbReference>
<dbReference type="CDD" id="cd00063">
    <property type="entry name" value="FN3"/>
    <property type="match status" value="1"/>
</dbReference>
<evidence type="ECO:0000256" key="4">
    <source>
        <dbReference type="SAM" id="Coils"/>
    </source>
</evidence>
<dbReference type="FunFam" id="2.60.40.10:FF:000032">
    <property type="entry name" value="palladin isoform X1"/>
    <property type="match status" value="1"/>
</dbReference>
<dbReference type="InterPro" id="IPR036116">
    <property type="entry name" value="FN3_sf"/>
</dbReference>
<organism evidence="8">
    <name type="scientific">Homalodisca liturata</name>
    <dbReference type="NCBI Taxonomy" id="320908"/>
    <lineage>
        <taxon>Eukaryota</taxon>
        <taxon>Metazoa</taxon>
        <taxon>Ecdysozoa</taxon>
        <taxon>Arthropoda</taxon>
        <taxon>Hexapoda</taxon>
        <taxon>Insecta</taxon>
        <taxon>Pterygota</taxon>
        <taxon>Neoptera</taxon>
        <taxon>Paraneoptera</taxon>
        <taxon>Hemiptera</taxon>
        <taxon>Auchenorrhyncha</taxon>
        <taxon>Membracoidea</taxon>
        <taxon>Cicadellidae</taxon>
        <taxon>Cicadellinae</taxon>
        <taxon>Proconiini</taxon>
        <taxon>Homalodisca</taxon>
    </lineage>
</organism>
<keyword evidence="2" id="KW-1015">Disulfide bond</keyword>
<feature type="domain" description="Fibronectin type-III" evidence="7">
    <location>
        <begin position="311"/>
        <end position="415"/>
    </location>
</feature>
<feature type="chain" id="PRO_5008586476" description="Ig-like domain-containing protein" evidence="5">
    <location>
        <begin position="25"/>
        <end position="492"/>
    </location>
</feature>
<evidence type="ECO:0000256" key="5">
    <source>
        <dbReference type="SAM" id="SignalP"/>
    </source>
</evidence>
<dbReference type="InterPro" id="IPR007110">
    <property type="entry name" value="Ig-like_dom"/>
</dbReference>
<feature type="domain" description="Ig-like" evidence="6">
    <location>
        <begin position="218"/>
        <end position="307"/>
    </location>
</feature>
<dbReference type="PROSITE" id="PS50853">
    <property type="entry name" value="FN3"/>
    <property type="match status" value="1"/>
</dbReference>
<dbReference type="GO" id="GO:0007156">
    <property type="term" value="P:homophilic cell adhesion via plasma membrane adhesion molecules"/>
    <property type="evidence" value="ECO:0007669"/>
    <property type="project" value="TreeGrafter"/>
</dbReference>
<evidence type="ECO:0000256" key="3">
    <source>
        <dbReference type="ARBA" id="ARBA00023319"/>
    </source>
</evidence>
<reference evidence="8" key="1">
    <citation type="submission" date="2015-11" db="EMBL/GenBank/DDBJ databases">
        <title>De novo transcriptome assembly of four potential Pierce s Disease insect vectors from Arizona vineyards.</title>
        <authorList>
            <person name="Tassone E.E."/>
        </authorList>
    </citation>
    <scope>NUCLEOTIDE SEQUENCE</scope>
</reference>
<dbReference type="InterPro" id="IPR013783">
    <property type="entry name" value="Ig-like_fold"/>
</dbReference>
<evidence type="ECO:0000256" key="2">
    <source>
        <dbReference type="ARBA" id="ARBA00023157"/>
    </source>
</evidence>
<dbReference type="InterPro" id="IPR013098">
    <property type="entry name" value="Ig_I-set"/>
</dbReference>
<evidence type="ECO:0000256" key="1">
    <source>
        <dbReference type="ARBA" id="ARBA00022737"/>
    </source>
</evidence>
<keyword evidence="1" id="KW-0677">Repeat</keyword>
<dbReference type="GO" id="GO:0043025">
    <property type="term" value="C:neuronal cell body"/>
    <property type="evidence" value="ECO:0007669"/>
    <property type="project" value="TreeGrafter"/>
</dbReference>
<evidence type="ECO:0000313" key="8">
    <source>
        <dbReference type="EMBL" id="JAT07315.1"/>
    </source>
</evidence>
<accession>A0A1B6K7D4</accession>
<dbReference type="GO" id="GO:0008046">
    <property type="term" value="F:axon guidance receptor activity"/>
    <property type="evidence" value="ECO:0007669"/>
    <property type="project" value="TreeGrafter"/>
</dbReference>
<dbReference type="Gene3D" id="2.60.40.10">
    <property type="entry name" value="Immunoglobulins"/>
    <property type="match status" value="4"/>
</dbReference>
<dbReference type="InterPro" id="IPR003599">
    <property type="entry name" value="Ig_sub"/>
</dbReference>
<evidence type="ECO:0008006" key="9">
    <source>
        <dbReference type="Google" id="ProtNLM"/>
    </source>
</evidence>
<dbReference type="SMART" id="SM00408">
    <property type="entry name" value="IGc2"/>
    <property type="match status" value="3"/>
</dbReference>
<keyword evidence="3" id="KW-0393">Immunoglobulin domain</keyword>
<evidence type="ECO:0000259" key="6">
    <source>
        <dbReference type="PROSITE" id="PS50835"/>
    </source>
</evidence>
<dbReference type="EMBL" id="GECU01000392">
    <property type="protein sequence ID" value="JAT07315.1"/>
    <property type="molecule type" value="Transcribed_RNA"/>
</dbReference>
<dbReference type="GO" id="GO:0030424">
    <property type="term" value="C:axon"/>
    <property type="evidence" value="ECO:0007669"/>
    <property type="project" value="TreeGrafter"/>
</dbReference>
<sequence>MCPVRISLLSLVLASTSTVLLSTANNVPVPVFKSFPTTIKTSIHDTVLLPCYVENLGVNGIRWWKDERLLWDTSDEKVTPPDNIRVFPNQTLEVADLKDSDTGDYICQVVRPDPWNPINQVHAIEVMVPPNVKTVPESGELEVELGHEVIMGCIVTGVPTPVVSWSYKGKDMELINNRATLRFKATDRKMSGNYQCTATNGVGDSAAATIRLKILYRPEVGAERLWIHTAPGERAELSCTVFSDPESKVEWFHEDKAVDLGDGRIMAYREGEKHKLIIKRVTSADLGFFTCRATNLFGRGQQSVHLSGIANPAAFKRGPKQSSNHNYTLIWEVESYSAIIEYKLLFKKHQGSSEMTDWTEIIVPADSSSPGPIHSQSYTLWGLQESTVYEASVLSRNKFGWSRPSHIFRFATKGADLSVKEDDLQELQEQDEAKEQVLRDFIEKKIVNIEEADASPMYEGNSWTADNGFSSIHTFSWGLSSCLLAALVQLLH</sequence>
<dbReference type="InterPro" id="IPR003961">
    <property type="entry name" value="FN3_dom"/>
</dbReference>
<feature type="domain" description="Ig-like" evidence="6">
    <location>
        <begin position="130"/>
        <end position="209"/>
    </location>
</feature>